<proteinExistence type="predicted"/>
<dbReference type="PANTHER" id="PTHR24148:SF73">
    <property type="entry name" value="HET DOMAIN PROTEIN (AFU_ORTHOLOGUE AFUA_8G01020)"/>
    <property type="match status" value="1"/>
</dbReference>
<evidence type="ECO:0000313" key="3">
    <source>
        <dbReference type="Proteomes" id="UP001369815"/>
    </source>
</evidence>
<dbReference type="Proteomes" id="UP001369815">
    <property type="component" value="Unassembled WGS sequence"/>
</dbReference>
<protein>
    <recommendedName>
        <fullName evidence="1">Heterokaryon incompatibility domain-containing protein</fullName>
    </recommendedName>
</protein>
<dbReference type="InterPro" id="IPR010730">
    <property type="entry name" value="HET"/>
</dbReference>
<sequence length="661" mass="75603">MSKTYGVEKDTSLPLGQIRDRTSSSIISSVLSIVKDHIVNKENWIKSVECLYVAKDNEEPSGKRRRIEYGSVASDSSALLRRRYLNLVSDREGGRYVDGIPYVAVSYTWKASKEEEAEEEAGKGTARSYLVESRNAGEPAQPSKVRPMIWERTLNYAEYARCRNIWIDNECIDQENEAEKEAAIQSMHLVYSLSKWSIALLTRRINTAEELELLINLMCSEVAPEDEPAVLDLLDDITSDLWWTRAWTFQEDYRSSTRMMLLIPHHRNLEGRKRATVPDLGDIMIAEIVGEIGIQSAAFREQATKFCLSYREISDNPDVCNRIIKRATKYNVLLKDKSSTYSASRSMSPIILSDILSRGIKNESDRLAIMANCCEYGTRIDTNSLNSDGSSLSLSILAQYLLNGEIIENDPERPIRGTLKHNIHEYIYEQSLSTFRPPIHQGLTFIKGCRFVNPRLTLEGTSTRGHLWRLGKVIRRKPMKYEKYNTLNPLAKFATELQYRTYGASYTDLAAHLIGHVYDPPRTTYRGGLWLTWMAKAVNEALEQGKALRLGCLVDPEFPSEPSPYTAVFIGDSRDDWEDEDEVSYAFTSYQFHKEDTPGYIEKHVSLEVDIEWHRRDRSSGGRSPYAPPKLYIKRWLNGLCFFEGFGAEQVLFPWHPTLLE</sequence>
<dbReference type="AlphaFoldDB" id="A0AAX6M886"/>
<accession>A0AAX6M886</accession>
<feature type="domain" description="Heterokaryon incompatibility" evidence="1">
    <location>
        <begin position="102"/>
        <end position="251"/>
    </location>
</feature>
<dbReference type="EMBL" id="JBANMG010000010">
    <property type="protein sequence ID" value="KAK6948683.1"/>
    <property type="molecule type" value="Genomic_DNA"/>
</dbReference>
<keyword evidence="3" id="KW-1185">Reference proteome</keyword>
<dbReference type="Pfam" id="PF06985">
    <property type="entry name" value="HET"/>
    <property type="match status" value="1"/>
</dbReference>
<reference evidence="2 3" key="1">
    <citation type="journal article" date="2024" name="Front Chem Biol">
        <title>Unveiling the potential of Daldinia eschscholtzii MFLUCC 19-0629 through bioactivity and bioinformatics studies for enhanced sustainable agriculture production.</title>
        <authorList>
            <person name="Brooks S."/>
            <person name="Weaver J.A."/>
            <person name="Klomchit A."/>
            <person name="Alharthi S.A."/>
            <person name="Onlamun T."/>
            <person name="Nurani R."/>
            <person name="Vong T.K."/>
            <person name="Alberti F."/>
            <person name="Greco C."/>
        </authorList>
    </citation>
    <scope>NUCLEOTIDE SEQUENCE [LARGE SCALE GENOMIC DNA]</scope>
    <source>
        <strain evidence="2">MFLUCC 19-0629</strain>
    </source>
</reference>
<evidence type="ECO:0000259" key="1">
    <source>
        <dbReference type="Pfam" id="PF06985"/>
    </source>
</evidence>
<name>A0AAX6M886_9PEZI</name>
<organism evidence="2 3">
    <name type="scientific">Daldinia eschscholtzii</name>
    <dbReference type="NCBI Taxonomy" id="292717"/>
    <lineage>
        <taxon>Eukaryota</taxon>
        <taxon>Fungi</taxon>
        <taxon>Dikarya</taxon>
        <taxon>Ascomycota</taxon>
        <taxon>Pezizomycotina</taxon>
        <taxon>Sordariomycetes</taxon>
        <taxon>Xylariomycetidae</taxon>
        <taxon>Xylariales</taxon>
        <taxon>Hypoxylaceae</taxon>
        <taxon>Daldinia</taxon>
    </lineage>
</organism>
<gene>
    <name evidence="2" type="ORF">Daesc_010453</name>
</gene>
<dbReference type="InterPro" id="IPR052895">
    <property type="entry name" value="HetReg/Transcr_Mod"/>
</dbReference>
<evidence type="ECO:0000313" key="2">
    <source>
        <dbReference type="EMBL" id="KAK6948683.1"/>
    </source>
</evidence>
<dbReference type="PANTHER" id="PTHR24148">
    <property type="entry name" value="ANKYRIN REPEAT DOMAIN-CONTAINING PROTEIN 39 HOMOLOG-RELATED"/>
    <property type="match status" value="1"/>
</dbReference>
<comment type="caution">
    <text evidence="2">The sequence shown here is derived from an EMBL/GenBank/DDBJ whole genome shotgun (WGS) entry which is preliminary data.</text>
</comment>